<name>A0ABD0K7K8_9CAEN</name>
<dbReference type="InterPro" id="IPR036770">
    <property type="entry name" value="Ankyrin_rpt-contain_sf"/>
</dbReference>
<dbReference type="Proteomes" id="UP001519460">
    <property type="component" value="Unassembled WGS sequence"/>
</dbReference>
<keyword evidence="2" id="KW-1185">Reference proteome</keyword>
<protein>
    <recommendedName>
        <fullName evidence="3">Ankyrin repeat protein</fullName>
    </recommendedName>
</protein>
<sequence length="139" mass="16195">MTGREWRDCLYHGGANQNLLDKDGYSVLHKAVKEPDEWWKTWRSDSINWDAVKMLVEFQCDINKPDPHGHTPLQRMIKDNQGEIIKCCTMWGRDVGQAATEWGKLLSTLCVRPACWTPCTSLWQGEATLWLSRDREKQF</sequence>
<dbReference type="AlphaFoldDB" id="A0ABD0K7K8"/>
<evidence type="ECO:0000313" key="1">
    <source>
        <dbReference type="EMBL" id="KAK7482965.1"/>
    </source>
</evidence>
<dbReference type="SUPFAM" id="SSF48403">
    <property type="entry name" value="Ankyrin repeat"/>
    <property type="match status" value="1"/>
</dbReference>
<evidence type="ECO:0000313" key="2">
    <source>
        <dbReference type="Proteomes" id="UP001519460"/>
    </source>
</evidence>
<accession>A0ABD0K7K8</accession>
<proteinExistence type="predicted"/>
<dbReference type="Gene3D" id="1.25.40.20">
    <property type="entry name" value="Ankyrin repeat-containing domain"/>
    <property type="match status" value="1"/>
</dbReference>
<evidence type="ECO:0008006" key="3">
    <source>
        <dbReference type="Google" id="ProtNLM"/>
    </source>
</evidence>
<comment type="caution">
    <text evidence="1">The sequence shown here is derived from an EMBL/GenBank/DDBJ whole genome shotgun (WGS) entry which is preliminary data.</text>
</comment>
<dbReference type="EMBL" id="JACVVK020000235">
    <property type="protein sequence ID" value="KAK7482965.1"/>
    <property type="molecule type" value="Genomic_DNA"/>
</dbReference>
<reference evidence="1 2" key="1">
    <citation type="journal article" date="2023" name="Sci. Data">
        <title>Genome assembly of the Korean intertidal mud-creeper Batillaria attramentaria.</title>
        <authorList>
            <person name="Patra A.K."/>
            <person name="Ho P.T."/>
            <person name="Jun S."/>
            <person name="Lee S.J."/>
            <person name="Kim Y."/>
            <person name="Won Y.J."/>
        </authorList>
    </citation>
    <scope>NUCLEOTIDE SEQUENCE [LARGE SCALE GENOMIC DNA]</scope>
    <source>
        <strain evidence="1">Wonlab-2016</strain>
    </source>
</reference>
<gene>
    <name evidence="1" type="ORF">BaRGS_00025742</name>
</gene>
<organism evidence="1 2">
    <name type="scientific">Batillaria attramentaria</name>
    <dbReference type="NCBI Taxonomy" id="370345"/>
    <lineage>
        <taxon>Eukaryota</taxon>
        <taxon>Metazoa</taxon>
        <taxon>Spiralia</taxon>
        <taxon>Lophotrochozoa</taxon>
        <taxon>Mollusca</taxon>
        <taxon>Gastropoda</taxon>
        <taxon>Caenogastropoda</taxon>
        <taxon>Sorbeoconcha</taxon>
        <taxon>Cerithioidea</taxon>
        <taxon>Batillariidae</taxon>
        <taxon>Batillaria</taxon>
    </lineage>
</organism>